<dbReference type="InterPro" id="IPR000391">
    <property type="entry name" value="Rng_hydr_dOase-bsu"/>
</dbReference>
<dbReference type="InterPro" id="IPR032710">
    <property type="entry name" value="NTF2-like_dom_sf"/>
</dbReference>
<dbReference type="Gene3D" id="3.10.450.50">
    <property type="match status" value="1"/>
</dbReference>
<proteinExistence type="inferred from homology"/>
<dbReference type="EMBL" id="FOQU01000003">
    <property type="protein sequence ID" value="SFI50436.1"/>
    <property type="molecule type" value="Genomic_DNA"/>
</dbReference>
<reference evidence="3 4" key="1">
    <citation type="submission" date="2016-10" db="EMBL/GenBank/DDBJ databases">
        <authorList>
            <person name="de Groot N.N."/>
        </authorList>
    </citation>
    <scope>NUCLEOTIDE SEQUENCE [LARGE SCALE GENOMIC DNA]</scope>
    <source>
        <strain evidence="3 4">LMG 23650</strain>
    </source>
</reference>
<dbReference type="STRING" id="420953.SAMN05192543_103380"/>
<dbReference type="GO" id="GO:0016491">
    <property type="term" value="F:oxidoreductase activity"/>
    <property type="evidence" value="ECO:0007669"/>
    <property type="project" value="UniProtKB-KW"/>
</dbReference>
<keyword evidence="2" id="KW-0560">Oxidoreductase</keyword>
<dbReference type="AlphaFoldDB" id="A0A1I3IR36"/>
<dbReference type="SUPFAM" id="SSF54427">
    <property type="entry name" value="NTF2-like"/>
    <property type="match status" value="1"/>
</dbReference>
<dbReference type="Proteomes" id="UP000199548">
    <property type="component" value="Unassembled WGS sequence"/>
</dbReference>
<dbReference type="CDD" id="cd00667">
    <property type="entry name" value="ring_hydroxylating_dioxygenases_beta"/>
    <property type="match status" value="1"/>
</dbReference>
<comment type="similarity">
    <text evidence="1">Belongs to the bacterial ring-hydroxylating dioxygenase beta subunit family.</text>
</comment>
<name>A0A1I3IR36_9BURK</name>
<dbReference type="RefSeq" id="WP_091011305.1">
    <property type="nucleotide sequence ID" value="NZ_CP041745.1"/>
</dbReference>
<evidence type="ECO:0000256" key="2">
    <source>
        <dbReference type="ARBA" id="ARBA00023002"/>
    </source>
</evidence>
<evidence type="ECO:0000313" key="3">
    <source>
        <dbReference type="EMBL" id="SFI50436.1"/>
    </source>
</evidence>
<dbReference type="Pfam" id="PF00866">
    <property type="entry name" value="Ring_hydroxyl_B"/>
    <property type="match status" value="1"/>
</dbReference>
<keyword evidence="4" id="KW-1185">Reference proteome</keyword>
<evidence type="ECO:0000313" key="4">
    <source>
        <dbReference type="Proteomes" id="UP000199548"/>
    </source>
</evidence>
<evidence type="ECO:0000256" key="1">
    <source>
        <dbReference type="ARBA" id="ARBA00009570"/>
    </source>
</evidence>
<accession>A0A1I3IR36</accession>
<organism evidence="3 4">
    <name type="scientific">Paraburkholderia megapolitana</name>
    <dbReference type="NCBI Taxonomy" id="420953"/>
    <lineage>
        <taxon>Bacteria</taxon>
        <taxon>Pseudomonadati</taxon>
        <taxon>Pseudomonadota</taxon>
        <taxon>Betaproteobacteria</taxon>
        <taxon>Burkholderiales</taxon>
        <taxon>Burkholderiaceae</taxon>
        <taxon>Paraburkholderia</taxon>
    </lineage>
</organism>
<dbReference type="OrthoDB" id="2674149at2"/>
<gene>
    <name evidence="3" type="ORF">SAMN05192543_103380</name>
</gene>
<sequence>MTAITTALESARPRVTGGTRPQVDFDDFYALVALNARYAAVLDAGDWDAWPEFFVEDCVYQVLPRENHERGRPLAVLAFESKGMLKDRVYGIKETLFFDPYYQRHLIGTPLIHACDGELIEAETNYAVLRTKCEQMSDVYNTGRYLDRIRKTPAGLRFESRICVFDSEMIPNSLIYPI</sequence>
<protein>
    <submittedName>
        <fullName evidence="3">Salicylate 5-hydroxylase small subunit</fullName>
    </submittedName>
</protein>